<dbReference type="InterPro" id="IPR000160">
    <property type="entry name" value="GGDEF_dom"/>
</dbReference>
<dbReference type="InterPro" id="IPR050469">
    <property type="entry name" value="Diguanylate_Cyclase"/>
</dbReference>
<comment type="catalytic activity">
    <reaction evidence="3">
        <text>2 GTP = 3',3'-c-di-GMP + 2 diphosphate</text>
        <dbReference type="Rhea" id="RHEA:24898"/>
        <dbReference type="ChEBI" id="CHEBI:33019"/>
        <dbReference type="ChEBI" id="CHEBI:37565"/>
        <dbReference type="ChEBI" id="CHEBI:58805"/>
        <dbReference type="EC" id="2.7.7.65"/>
    </reaction>
</comment>
<evidence type="ECO:0000256" key="2">
    <source>
        <dbReference type="ARBA" id="ARBA00012528"/>
    </source>
</evidence>
<accession>A0A437QAC0</accession>
<reference evidence="7 8" key="1">
    <citation type="submission" date="2019-01" db="EMBL/GenBank/DDBJ databases">
        <authorList>
            <person name="Chen W.-M."/>
        </authorList>
    </citation>
    <scope>NUCLEOTIDE SEQUENCE [LARGE SCALE GENOMIC DNA]</scope>
    <source>
        <strain evidence="7 8">HPM-16</strain>
    </source>
</reference>
<dbReference type="InterPro" id="IPR000014">
    <property type="entry name" value="PAS"/>
</dbReference>
<feature type="domain" description="GGDEF" evidence="6">
    <location>
        <begin position="372"/>
        <end position="503"/>
    </location>
</feature>
<evidence type="ECO:0000256" key="1">
    <source>
        <dbReference type="ARBA" id="ARBA00001946"/>
    </source>
</evidence>
<dbReference type="CDD" id="cd00130">
    <property type="entry name" value="PAS"/>
    <property type="match status" value="1"/>
</dbReference>
<dbReference type="NCBIfam" id="TIGR00254">
    <property type="entry name" value="GGDEF"/>
    <property type="match status" value="1"/>
</dbReference>
<dbReference type="AlphaFoldDB" id="A0A437QAC0"/>
<dbReference type="SUPFAM" id="SSF55073">
    <property type="entry name" value="Nucleotide cyclase"/>
    <property type="match status" value="1"/>
</dbReference>
<dbReference type="GO" id="GO:0052621">
    <property type="term" value="F:diguanylate cyclase activity"/>
    <property type="evidence" value="ECO:0007669"/>
    <property type="project" value="UniProtKB-EC"/>
</dbReference>
<evidence type="ECO:0000313" key="7">
    <source>
        <dbReference type="EMBL" id="RVU31436.1"/>
    </source>
</evidence>
<feature type="domain" description="PAS" evidence="5">
    <location>
        <begin position="216"/>
        <end position="258"/>
    </location>
</feature>
<keyword evidence="4" id="KW-0472">Membrane</keyword>
<evidence type="ECO:0000256" key="4">
    <source>
        <dbReference type="SAM" id="Phobius"/>
    </source>
</evidence>
<dbReference type="GO" id="GO:0043709">
    <property type="term" value="P:cell adhesion involved in single-species biofilm formation"/>
    <property type="evidence" value="ECO:0007669"/>
    <property type="project" value="TreeGrafter"/>
</dbReference>
<comment type="caution">
    <text evidence="7">The sequence shown here is derived from an EMBL/GenBank/DDBJ whole genome shotgun (WGS) entry which is preliminary data.</text>
</comment>
<protein>
    <recommendedName>
        <fullName evidence="2">diguanylate cyclase</fullName>
        <ecNumber evidence="2">2.7.7.65</ecNumber>
    </recommendedName>
</protein>
<comment type="cofactor">
    <cofactor evidence="1">
        <name>Mg(2+)</name>
        <dbReference type="ChEBI" id="CHEBI:18420"/>
    </cofactor>
</comment>
<evidence type="ECO:0000259" key="5">
    <source>
        <dbReference type="PROSITE" id="PS50112"/>
    </source>
</evidence>
<dbReference type="EMBL" id="SACQ01000002">
    <property type="protein sequence ID" value="RVU31436.1"/>
    <property type="molecule type" value="Genomic_DNA"/>
</dbReference>
<dbReference type="RefSeq" id="WP_127693294.1">
    <property type="nucleotide sequence ID" value="NZ_SACQ01000002.1"/>
</dbReference>
<dbReference type="SMART" id="SM00267">
    <property type="entry name" value="GGDEF"/>
    <property type="match status" value="1"/>
</dbReference>
<organism evidence="7 8">
    <name type="scientific">Neptunomonas marina</name>
    <dbReference type="NCBI Taxonomy" id="1815562"/>
    <lineage>
        <taxon>Bacteria</taxon>
        <taxon>Pseudomonadati</taxon>
        <taxon>Pseudomonadota</taxon>
        <taxon>Gammaproteobacteria</taxon>
        <taxon>Oceanospirillales</taxon>
        <taxon>Oceanospirillaceae</taxon>
        <taxon>Neptunomonas</taxon>
    </lineage>
</organism>
<dbReference type="PANTHER" id="PTHR45138">
    <property type="entry name" value="REGULATORY COMPONENTS OF SENSORY TRANSDUCTION SYSTEM"/>
    <property type="match status" value="1"/>
</dbReference>
<dbReference type="Pfam" id="PF13426">
    <property type="entry name" value="PAS_9"/>
    <property type="match status" value="1"/>
</dbReference>
<dbReference type="Gene3D" id="3.30.70.270">
    <property type="match status" value="1"/>
</dbReference>
<proteinExistence type="predicted"/>
<dbReference type="EC" id="2.7.7.65" evidence="2"/>
<dbReference type="InterPro" id="IPR035965">
    <property type="entry name" value="PAS-like_dom_sf"/>
</dbReference>
<dbReference type="InterPro" id="IPR029787">
    <property type="entry name" value="Nucleotide_cyclase"/>
</dbReference>
<keyword evidence="8" id="KW-1185">Reference proteome</keyword>
<dbReference type="PANTHER" id="PTHR45138:SF9">
    <property type="entry name" value="DIGUANYLATE CYCLASE DGCM-RELATED"/>
    <property type="match status" value="1"/>
</dbReference>
<dbReference type="Pfam" id="PF00990">
    <property type="entry name" value="GGDEF"/>
    <property type="match status" value="1"/>
</dbReference>
<dbReference type="GO" id="GO:0005886">
    <property type="term" value="C:plasma membrane"/>
    <property type="evidence" value="ECO:0007669"/>
    <property type="project" value="TreeGrafter"/>
</dbReference>
<gene>
    <name evidence="7" type="ORF">EOE65_05480</name>
</gene>
<evidence type="ECO:0000256" key="3">
    <source>
        <dbReference type="ARBA" id="ARBA00034247"/>
    </source>
</evidence>
<feature type="transmembrane region" description="Helical" evidence="4">
    <location>
        <begin position="12"/>
        <end position="34"/>
    </location>
</feature>
<dbReference type="SUPFAM" id="SSF55785">
    <property type="entry name" value="PYP-like sensor domain (PAS domain)"/>
    <property type="match status" value="1"/>
</dbReference>
<evidence type="ECO:0000313" key="8">
    <source>
        <dbReference type="Proteomes" id="UP000282818"/>
    </source>
</evidence>
<name>A0A437QAC0_9GAMM</name>
<dbReference type="PROSITE" id="PS50112">
    <property type="entry name" value="PAS"/>
    <property type="match status" value="1"/>
</dbReference>
<dbReference type="FunFam" id="3.30.70.270:FF:000001">
    <property type="entry name" value="Diguanylate cyclase domain protein"/>
    <property type="match status" value="1"/>
</dbReference>
<evidence type="ECO:0000259" key="6">
    <source>
        <dbReference type="PROSITE" id="PS50887"/>
    </source>
</evidence>
<sequence>MLPRRDPKSAKLAIVIWAIAINALLFFFVAKLFFGIQVIDETWRSLATHSIKHATHLAEIERNMGYVGFIHHFKNYVIRGSEEYYVEAEKSYRNATQLLEAFQAETSDKDDIKRTQLIQQTLDDYYAKLQLIKESYDSLAIEALDARVRVDDSPAEKALITLRQKLIPELEKSTVITDQLVAAQKANTLFAAVILLPVFIFSSFVTVRLLNLLSQLTTEYETIFNMSPDGILFIDDQGRILRTNQAAANMLEYTRDELKEMYVEDLMEDAVKSHHRHYREAFSQREQSRQMRSLGSAIKGKTKSGATIDLSIAISTRLVNERMHSVCILRDITAQNELKEQAERDHLTSIYNRRTLESIVVKEIDRSVRLHKPLSLLLVDIDNFKQINDSLGHQRGDEAIQVISDHLLEHIRAYDHLGRWGGDEFLILCPELDENGSISFAQRLQSSIHTLDPFYGQTLTLSIGIATHNGEQNVQYQQVLKAADEALYRAKEAGRDRAIHARQATT</sequence>
<dbReference type="Gene3D" id="3.30.450.20">
    <property type="entry name" value="PAS domain"/>
    <property type="match status" value="1"/>
</dbReference>
<dbReference type="Proteomes" id="UP000282818">
    <property type="component" value="Unassembled WGS sequence"/>
</dbReference>
<dbReference type="PROSITE" id="PS50887">
    <property type="entry name" value="GGDEF"/>
    <property type="match status" value="1"/>
</dbReference>
<dbReference type="GO" id="GO:1902201">
    <property type="term" value="P:negative regulation of bacterial-type flagellum-dependent cell motility"/>
    <property type="evidence" value="ECO:0007669"/>
    <property type="project" value="TreeGrafter"/>
</dbReference>
<dbReference type="SMART" id="SM00091">
    <property type="entry name" value="PAS"/>
    <property type="match status" value="1"/>
</dbReference>
<dbReference type="InterPro" id="IPR043128">
    <property type="entry name" value="Rev_trsase/Diguanyl_cyclase"/>
</dbReference>
<dbReference type="NCBIfam" id="TIGR00229">
    <property type="entry name" value="sensory_box"/>
    <property type="match status" value="1"/>
</dbReference>
<keyword evidence="4" id="KW-0812">Transmembrane</keyword>
<feature type="transmembrane region" description="Helical" evidence="4">
    <location>
        <begin position="189"/>
        <end position="210"/>
    </location>
</feature>
<keyword evidence="4" id="KW-1133">Transmembrane helix</keyword>
<dbReference type="CDD" id="cd01949">
    <property type="entry name" value="GGDEF"/>
    <property type="match status" value="1"/>
</dbReference>